<organism evidence="1 2">
    <name type="scientific">Acaulospora colombiana</name>
    <dbReference type="NCBI Taxonomy" id="27376"/>
    <lineage>
        <taxon>Eukaryota</taxon>
        <taxon>Fungi</taxon>
        <taxon>Fungi incertae sedis</taxon>
        <taxon>Mucoromycota</taxon>
        <taxon>Glomeromycotina</taxon>
        <taxon>Glomeromycetes</taxon>
        <taxon>Diversisporales</taxon>
        <taxon>Acaulosporaceae</taxon>
        <taxon>Acaulospora</taxon>
    </lineage>
</organism>
<feature type="non-terminal residue" evidence="1">
    <location>
        <position position="1"/>
    </location>
</feature>
<evidence type="ECO:0000313" key="2">
    <source>
        <dbReference type="Proteomes" id="UP000789525"/>
    </source>
</evidence>
<keyword evidence="2" id="KW-1185">Reference proteome</keyword>
<protein>
    <submittedName>
        <fullName evidence="1">11118_t:CDS:1</fullName>
    </submittedName>
</protein>
<sequence>VILTCINSIVYGHCIPPSRVKKSTDACKTIHDKFLQTNATNSSTWEEISACYQSFPYDSKVAKETIETLRGFLGAFYAFFDEAKEEPKPGFTFRPVDLAVELDRLLEKKYETEFEFYTDVNSIINALMDAHTQLPSYCYESFTFNQRLSLYSTIRDGNQIIKVFDDSVDSSNVDCEVVSIDGLPALDVITKFALDHIGWTRDLGVRFNTALTSLSLGGGILQASEFSELFTRRIQLPLAPQIAYTLNCGGNYLKQFNRSWSVEASRAVLNNFTDSESYHKQLCVKSNSNDISNNAKSALNTRRSKREIDVQSLSEGELIVDAIIARFYVVRDVGVAVISTIDISTYNQTQIQTVFVNLNKGFRSFAKRKIEKVVLDLSNNGGGVIEVSDYIVLLLFPDIIPGFQFNERLTDLYRLAIETTSDNSSLISPPFSYHSYVTIENKNFTSVQQFFGDDIFTRGGIQDRYSSKFLLNYENQLNNLKEVQGPNPPPLNWTCDNIVILTNGFCGSACSYLAQILAEKKQIKTIAVGGLLSQKQLSYSSFPGGFVYTSEEIFPLLNEVGLNHSSNSLVPNDFSLRMFASAPLSEAYSSILEDTVLEFEFKPSDFRLFYDEKSARDPSVLWIQAADLIGK</sequence>
<evidence type="ECO:0000313" key="1">
    <source>
        <dbReference type="EMBL" id="CAG8449282.1"/>
    </source>
</evidence>
<accession>A0ACA9K4L1</accession>
<proteinExistence type="predicted"/>
<comment type="caution">
    <text evidence="1">The sequence shown here is derived from an EMBL/GenBank/DDBJ whole genome shotgun (WGS) entry which is preliminary data.</text>
</comment>
<dbReference type="Proteomes" id="UP000789525">
    <property type="component" value="Unassembled WGS sequence"/>
</dbReference>
<gene>
    <name evidence="1" type="ORF">ACOLOM_LOCUS680</name>
</gene>
<dbReference type="EMBL" id="CAJVPT010000737">
    <property type="protein sequence ID" value="CAG8449282.1"/>
    <property type="molecule type" value="Genomic_DNA"/>
</dbReference>
<reference evidence="1" key="1">
    <citation type="submission" date="2021-06" db="EMBL/GenBank/DDBJ databases">
        <authorList>
            <person name="Kallberg Y."/>
            <person name="Tangrot J."/>
            <person name="Rosling A."/>
        </authorList>
    </citation>
    <scope>NUCLEOTIDE SEQUENCE</scope>
    <source>
        <strain evidence="1">CL356</strain>
    </source>
</reference>
<name>A0ACA9K4L1_9GLOM</name>